<feature type="region of interest" description="Disordered" evidence="1">
    <location>
        <begin position="1"/>
        <end position="38"/>
    </location>
</feature>
<gene>
    <name evidence="2" type="ORF">IQ235_13790</name>
</gene>
<feature type="non-terminal residue" evidence="2">
    <location>
        <position position="80"/>
    </location>
</feature>
<protein>
    <submittedName>
        <fullName evidence="2">Uncharacterized protein</fullName>
    </submittedName>
</protein>
<accession>A0A928VZS6</accession>
<feature type="compositionally biased region" description="Polar residues" evidence="1">
    <location>
        <begin position="17"/>
        <end position="29"/>
    </location>
</feature>
<reference evidence="2" key="1">
    <citation type="submission" date="2020-10" db="EMBL/GenBank/DDBJ databases">
        <authorList>
            <person name="Castelo-Branco R."/>
            <person name="Eusebio N."/>
            <person name="Adriana R."/>
            <person name="Vieira A."/>
            <person name="Brugerolle De Fraissinette N."/>
            <person name="Rezende De Castro R."/>
            <person name="Schneider M.P."/>
            <person name="Vasconcelos V."/>
            <person name="Leao P.N."/>
        </authorList>
    </citation>
    <scope>NUCLEOTIDE SEQUENCE</scope>
    <source>
        <strain evidence="2">LEGE 11467</strain>
    </source>
</reference>
<evidence type="ECO:0000313" key="3">
    <source>
        <dbReference type="Proteomes" id="UP000621799"/>
    </source>
</evidence>
<sequence length="80" mass="8647">MDVQTGTPLSRGVDSGLRTTPANSATVTVRPQPMAPVADPVELEPISSVPALRYDPQQVSDRYRNRPLAVWGRFISIVGS</sequence>
<proteinExistence type="predicted"/>
<dbReference type="EMBL" id="JADEXN010000255">
    <property type="protein sequence ID" value="MBE9041852.1"/>
    <property type="molecule type" value="Genomic_DNA"/>
</dbReference>
<organism evidence="2 3">
    <name type="scientific">Zarconia navalis LEGE 11467</name>
    <dbReference type="NCBI Taxonomy" id="1828826"/>
    <lineage>
        <taxon>Bacteria</taxon>
        <taxon>Bacillati</taxon>
        <taxon>Cyanobacteriota</taxon>
        <taxon>Cyanophyceae</taxon>
        <taxon>Oscillatoriophycideae</taxon>
        <taxon>Oscillatoriales</taxon>
        <taxon>Oscillatoriales incertae sedis</taxon>
        <taxon>Zarconia</taxon>
        <taxon>Zarconia navalis</taxon>
    </lineage>
</organism>
<evidence type="ECO:0000256" key="1">
    <source>
        <dbReference type="SAM" id="MobiDB-lite"/>
    </source>
</evidence>
<dbReference type="Proteomes" id="UP000621799">
    <property type="component" value="Unassembled WGS sequence"/>
</dbReference>
<name>A0A928VZS6_9CYAN</name>
<keyword evidence="3" id="KW-1185">Reference proteome</keyword>
<evidence type="ECO:0000313" key="2">
    <source>
        <dbReference type="EMBL" id="MBE9041852.1"/>
    </source>
</evidence>
<dbReference type="AlphaFoldDB" id="A0A928VZS6"/>
<comment type="caution">
    <text evidence="2">The sequence shown here is derived from an EMBL/GenBank/DDBJ whole genome shotgun (WGS) entry which is preliminary data.</text>
</comment>